<reference evidence="2" key="1">
    <citation type="submission" date="2023-03" db="EMBL/GenBank/DDBJ databases">
        <title>Massive genome expansion in bonnet fungi (Mycena s.s.) driven by repeated elements and novel gene families across ecological guilds.</title>
        <authorList>
            <consortium name="Lawrence Berkeley National Laboratory"/>
            <person name="Harder C.B."/>
            <person name="Miyauchi S."/>
            <person name="Viragh M."/>
            <person name="Kuo A."/>
            <person name="Thoen E."/>
            <person name="Andreopoulos B."/>
            <person name="Lu D."/>
            <person name="Skrede I."/>
            <person name="Drula E."/>
            <person name="Henrissat B."/>
            <person name="Morin E."/>
            <person name="Kohler A."/>
            <person name="Barry K."/>
            <person name="LaButti K."/>
            <person name="Morin E."/>
            <person name="Salamov A."/>
            <person name="Lipzen A."/>
            <person name="Mereny Z."/>
            <person name="Hegedus B."/>
            <person name="Baldrian P."/>
            <person name="Stursova M."/>
            <person name="Weitz H."/>
            <person name="Taylor A."/>
            <person name="Grigoriev I.V."/>
            <person name="Nagy L.G."/>
            <person name="Martin F."/>
            <person name="Kauserud H."/>
        </authorList>
    </citation>
    <scope>NUCLEOTIDE SEQUENCE</scope>
    <source>
        <strain evidence="2">CBHHK067</strain>
    </source>
</reference>
<organism evidence="2 3">
    <name type="scientific">Mycena rosella</name>
    <name type="common">Pink bonnet</name>
    <name type="synonym">Agaricus rosellus</name>
    <dbReference type="NCBI Taxonomy" id="1033263"/>
    <lineage>
        <taxon>Eukaryota</taxon>
        <taxon>Fungi</taxon>
        <taxon>Dikarya</taxon>
        <taxon>Basidiomycota</taxon>
        <taxon>Agaricomycotina</taxon>
        <taxon>Agaricomycetes</taxon>
        <taxon>Agaricomycetidae</taxon>
        <taxon>Agaricales</taxon>
        <taxon>Marasmiineae</taxon>
        <taxon>Mycenaceae</taxon>
        <taxon>Mycena</taxon>
    </lineage>
</organism>
<dbReference type="AlphaFoldDB" id="A0AAD7DPI8"/>
<dbReference type="InterPro" id="IPR002629">
    <property type="entry name" value="Met_Synth_C/arc"/>
</dbReference>
<sequence>GYEPIAQVLFEQLDVDVYFLEFDTERAGTFEPLRFLPKGEKVVMLGLVSSKVPQLESKEFIKARIAEAAKFAPLEQLALSPQCGFSSTVHGNEITIADQWAKMQLVNEIATEVWGSA</sequence>
<feature type="non-terminal residue" evidence="2">
    <location>
        <position position="117"/>
    </location>
</feature>
<dbReference type="GO" id="GO:0009086">
    <property type="term" value="P:methionine biosynthetic process"/>
    <property type="evidence" value="ECO:0007669"/>
    <property type="project" value="InterPro"/>
</dbReference>
<evidence type="ECO:0000313" key="2">
    <source>
        <dbReference type="EMBL" id="KAJ7696612.1"/>
    </source>
</evidence>
<dbReference type="PANTHER" id="PTHR43844">
    <property type="entry name" value="METHIONINE SYNTHASE"/>
    <property type="match status" value="1"/>
</dbReference>
<gene>
    <name evidence="2" type="ORF">B0H17DRAFT_1198114</name>
</gene>
<accession>A0AAD7DPI8</accession>
<feature type="domain" description="Cobalamin-independent methionine synthase MetE C-terminal/archaeal" evidence="1">
    <location>
        <begin position="11"/>
        <end position="87"/>
    </location>
</feature>
<evidence type="ECO:0000313" key="3">
    <source>
        <dbReference type="Proteomes" id="UP001221757"/>
    </source>
</evidence>
<dbReference type="GO" id="GO:0008270">
    <property type="term" value="F:zinc ion binding"/>
    <property type="evidence" value="ECO:0007669"/>
    <property type="project" value="InterPro"/>
</dbReference>
<dbReference type="GO" id="GO:0003871">
    <property type="term" value="F:5-methyltetrahydropteroyltriglutamate-homocysteine S-methyltransferase activity"/>
    <property type="evidence" value="ECO:0007669"/>
    <property type="project" value="InterPro"/>
</dbReference>
<dbReference type="PANTHER" id="PTHR43844:SF1">
    <property type="entry name" value="METHIONINE SYNTHASE"/>
    <property type="match status" value="1"/>
</dbReference>
<name>A0AAD7DPI8_MYCRO</name>
<comment type="caution">
    <text evidence="2">The sequence shown here is derived from an EMBL/GenBank/DDBJ whole genome shotgun (WGS) entry which is preliminary data.</text>
</comment>
<dbReference type="InterPro" id="IPR038071">
    <property type="entry name" value="UROD/MetE-like_sf"/>
</dbReference>
<dbReference type="Pfam" id="PF01717">
    <property type="entry name" value="Meth_synt_2"/>
    <property type="match status" value="1"/>
</dbReference>
<proteinExistence type="predicted"/>
<dbReference type="Gene3D" id="3.20.20.210">
    <property type="match status" value="1"/>
</dbReference>
<evidence type="ECO:0000259" key="1">
    <source>
        <dbReference type="Pfam" id="PF01717"/>
    </source>
</evidence>
<dbReference type="SUPFAM" id="SSF51726">
    <property type="entry name" value="UROD/MetE-like"/>
    <property type="match status" value="1"/>
</dbReference>
<dbReference type="Proteomes" id="UP001221757">
    <property type="component" value="Unassembled WGS sequence"/>
</dbReference>
<keyword evidence="3" id="KW-1185">Reference proteome</keyword>
<protein>
    <recommendedName>
        <fullName evidence="1">Cobalamin-independent methionine synthase MetE C-terminal/archaeal domain-containing protein</fullName>
    </recommendedName>
</protein>
<dbReference type="EMBL" id="JARKIE010000034">
    <property type="protein sequence ID" value="KAJ7696612.1"/>
    <property type="molecule type" value="Genomic_DNA"/>
</dbReference>